<name>A0ABU7U7Q0_9PROT</name>
<dbReference type="PANTHER" id="PTHR30504">
    <property type="entry name" value="GLUCANS BIOSYNTHESIS PROTEIN"/>
    <property type="match status" value="1"/>
</dbReference>
<evidence type="ECO:0000256" key="2">
    <source>
        <dbReference type="ARBA" id="ARBA00015376"/>
    </source>
</evidence>
<dbReference type="InterPro" id="IPR014438">
    <property type="entry name" value="Glucan_biosyn_MdoG/MdoD"/>
</dbReference>
<dbReference type="SUPFAM" id="SSF74650">
    <property type="entry name" value="Galactose mutarotase-like"/>
    <property type="match status" value="1"/>
</dbReference>
<evidence type="ECO:0000256" key="1">
    <source>
        <dbReference type="ARBA" id="ARBA00004418"/>
    </source>
</evidence>
<feature type="domain" description="Glucan biosynthesis periplasmic MdoG C-terminal" evidence="3">
    <location>
        <begin position="38"/>
        <end position="185"/>
    </location>
</feature>
<gene>
    <name evidence="4" type="ORF">DOFOFD_11655</name>
</gene>
<dbReference type="Proteomes" id="UP001312908">
    <property type="component" value="Unassembled WGS sequence"/>
</dbReference>
<dbReference type="Gene3D" id="2.70.98.10">
    <property type="match status" value="1"/>
</dbReference>
<accession>A0ABU7U7Q0</accession>
<dbReference type="PANTHER" id="PTHR30504:SF4">
    <property type="entry name" value="GLUCANS BIOSYNTHESIS PROTEIN G"/>
    <property type="match status" value="1"/>
</dbReference>
<evidence type="ECO:0000313" key="4">
    <source>
        <dbReference type="EMBL" id="MEE8659655.1"/>
    </source>
</evidence>
<keyword evidence="5" id="KW-1185">Reference proteome</keyword>
<dbReference type="InterPro" id="IPR007444">
    <property type="entry name" value="Glucan_biosyn_MdoG_C"/>
</dbReference>
<evidence type="ECO:0000259" key="3">
    <source>
        <dbReference type="Pfam" id="PF04349"/>
    </source>
</evidence>
<dbReference type="InterPro" id="IPR011013">
    <property type="entry name" value="Gal_mutarotase_sf_dom"/>
</dbReference>
<organism evidence="4 5">
    <name type="scientific">Sorlinia euscelidii</name>
    <dbReference type="NCBI Taxonomy" id="3081148"/>
    <lineage>
        <taxon>Bacteria</taxon>
        <taxon>Pseudomonadati</taxon>
        <taxon>Pseudomonadota</taxon>
        <taxon>Alphaproteobacteria</taxon>
        <taxon>Acetobacterales</taxon>
        <taxon>Acetobacteraceae</taxon>
        <taxon>Sorlinia</taxon>
    </lineage>
</organism>
<sequence length="275" mass="30891">MKIVFRRDILKLGAGASVLNLTGLKKAFAKDPAATTRFDANTVREKARKLARSAYAAPAQSLPSQINNLNFDQFRGIEFRSERALWAEDDLYFDVEFFPRGFLYRPKILMNEVIDGETHPIAYEPDMFKYQDQQLRVTDDLGFSGLRLRCPLNKDDMKEECAVFLGASYFRAVAKGQNYGLSARGSPMARVIQRGRNLPFSGNSGLKSRSLASKRRHPLIDGQPLRVGLSTHDQTGDTTAFDARLRLFKPEFPEKGKFLPFGSPVPLAKPRAESP</sequence>
<evidence type="ECO:0000313" key="5">
    <source>
        <dbReference type="Proteomes" id="UP001312908"/>
    </source>
</evidence>
<dbReference type="EMBL" id="JAWJZY010000007">
    <property type="protein sequence ID" value="MEE8659655.1"/>
    <property type="molecule type" value="Genomic_DNA"/>
</dbReference>
<protein>
    <recommendedName>
        <fullName evidence="2">Glucans biosynthesis protein G</fullName>
    </recommendedName>
</protein>
<comment type="caution">
    <text evidence="4">The sequence shown here is derived from an EMBL/GenBank/DDBJ whole genome shotgun (WGS) entry which is preliminary data.</text>
</comment>
<proteinExistence type="predicted"/>
<reference evidence="4 5" key="1">
    <citation type="submission" date="2023-10" db="EMBL/GenBank/DDBJ databases">
        <title>Sorlinia euscelidii gen. nov., sp. nov., an acetic acid bacteria isolated from the gut of Euscelidius variegatus emitter.</title>
        <authorList>
            <person name="Michoud G."/>
            <person name="Marasco R."/>
            <person name="Seferji K."/>
            <person name="Gonella E."/>
            <person name="Garuglieri E."/>
            <person name="Alma A."/>
            <person name="Mapelli F."/>
            <person name="Borin S."/>
            <person name="Daffonchio D."/>
            <person name="Crotti E."/>
        </authorList>
    </citation>
    <scope>NUCLEOTIDE SEQUENCE [LARGE SCALE GENOMIC DNA]</scope>
    <source>
        <strain evidence="4 5">EV16P</strain>
    </source>
</reference>
<comment type="subcellular location">
    <subcellularLocation>
        <location evidence="1">Periplasm</location>
    </subcellularLocation>
</comment>
<dbReference type="InterPro" id="IPR014718">
    <property type="entry name" value="GH-type_carb-bd"/>
</dbReference>
<dbReference type="Pfam" id="PF04349">
    <property type="entry name" value="MdoG"/>
    <property type="match status" value="1"/>
</dbReference>